<dbReference type="RefSeq" id="WP_406693587.1">
    <property type="nucleotide sequence ID" value="NZ_CP155447.1"/>
</dbReference>
<name>A0AAU7C6Z5_9BACT</name>
<protein>
    <submittedName>
        <fullName evidence="2">Uncharacterized protein</fullName>
    </submittedName>
</protein>
<keyword evidence="1" id="KW-0472">Membrane</keyword>
<feature type="transmembrane region" description="Helical" evidence="1">
    <location>
        <begin position="243"/>
        <end position="262"/>
    </location>
</feature>
<feature type="transmembrane region" description="Helical" evidence="1">
    <location>
        <begin position="12"/>
        <end position="32"/>
    </location>
</feature>
<feature type="transmembrane region" description="Helical" evidence="1">
    <location>
        <begin position="309"/>
        <end position="329"/>
    </location>
</feature>
<reference evidence="2" key="1">
    <citation type="submission" date="2024-05" db="EMBL/GenBank/DDBJ databases">
        <title>Planctomycetes of the genus Singulisphaera possess chitinolytic capabilities.</title>
        <authorList>
            <person name="Ivanova A."/>
        </authorList>
    </citation>
    <scope>NUCLEOTIDE SEQUENCE</scope>
    <source>
        <strain evidence="2">Ch08T</strain>
    </source>
</reference>
<organism evidence="2">
    <name type="scientific">Singulisphaera sp. Ch08</name>
    <dbReference type="NCBI Taxonomy" id="3120278"/>
    <lineage>
        <taxon>Bacteria</taxon>
        <taxon>Pseudomonadati</taxon>
        <taxon>Planctomycetota</taxon>
        <taxon>Planctomycetia</taxon>
        <taxon>Isosphaerales</taxon>
        <taxon>Isosphaeraceae</taxon>
        <taxon>Singulisphaera</taxon>
    </lineage>
</organism>
<feature type="transmembrane region" description="Helical" evidence="1">
    <location>
        <begin position="167"/>
        <end position="183"/>
    </location>
</feature>
<dbReference type="EMBL" id="CP155447">
    <property type="protein sequence ID" value="XBH00905.1"/>
    <property type="molecule type" value="Genomic_DNA"/>
</dbReference>
<feature type="transmembrane region" description="Helical" evidence="1">
    <location>
        <begin position="143"/>
        <end position="161"/>
    </location>
</feature>
<feature type="transmembrane region" description="Helical" evidence="1">
    <location>
        <begin position="52"/>
        <end position="70"/>
    </location>
</feature>
<feature type="transmembrane region" description="Helical" evidence="1">
    <location>
        <begin position="268"/>
        <end position="289"/>
    </location>
</feature>
<feature type="transmembrane region" description="Helical" evidence="1">
    <location>
        <begin position="335"/>
        <end position="358"/>
    </location>
</feature>
<feature type="transmembrane region" description="Helical" evidence="1">
    <location>
        <begin position="91"/>
        <end position="113"/>
    </location>
</feature>
<dbReference type="AlphaFoldDB" id="A0AAU7C6Z5"/>
<evidence type="ECO:0000256" key="1">
    <source>
        <dbReference type="SAM" id="Phobius"/>
    </source>
</evidence>
<evidence type="ECO:0000313" key="2">
    <source>
        <dbReference type="EMBL" id="XBH00905.1"/>
    </source>
</evidence>
<gene>
    <name evidence="2" type="ORF">V5E97_21370</name>
</gene>
<keyword evidence="1" id="KW-0812">Transmembrane</keyword>
<sequence length="387" mass="42650">MIQRLRVILPPASILLGILLFYLVFEGLILYYEWNVGGRIRLNVRPGVAIPLLAALAYGAYRVVAFHPFYRSHYRAWLERSPWTACKPLPLGPVALVWEDGVVLSLLALLSLVDPALDPFRLLAYFLVGYLVPLGMAFAPTGALVYAYIIAFGLGLVAQWMPADPRLALAVTILLAAIGQLGLRRSLKRFPWSLDWLTPIFSWVMSDKVAFEASMSGGCGWPFDKLGLKRLKPVPFELARRDAILIGPLVGWWLFAIGAGFSAPQNRIPFASLVACFGIGLLGLIRLLIYASGYLSPISLAGRLATFRWIIPGYDVIFVAPFCTLLLPLATYFTLALYGVTAEVSGPICLAQGLFITFNMGPSLKQWELTGQHRIVPTRTNELVKVG</sequence>
<keyword evidence="1" id="KW-1133">Transmembrane helix</keyword>
<proteinExistence type="predicted"/>
<accession>A0AAU7C6Z5</accession>